<dbReference type="SUPFAM" id="SSF118290">
    <property type="entry name" value="WRKY DNA-binding domain"/>
    <property type="match status" value="1"/>
</dbReference>
<evidence type="ECO:0000256" key="2">
    <source>
        <dbReference type="ARBA" id="ARBA00023015"/>
    </source>
</evidence>
<dbReference type="InterPro" id="IPR003657">
    <property type="entry name" value="WRKY_dom"/>
</dbReference>
<evidence type="ECO:0000256" key="3">
    <source>
        <dbReference type="ARBA" id="ARBA00023125"/>
    </source>
</evidence>
<keyword evidence="3" id="KW-0238">DNA-binding</keyword>
<keyword evidence="2" id="KW-0805">Transcription regulation</keyword>
<gene>
    <name evidence="8" type="ORF">HU200_025947</name>
</gene>
<evidence type="ECO:0000256" key="6">
    <source>
        <dbReference type="SAM" id="MobiDB-lite"/>
    </source>
</evidence>
<accession>A0A835BZC0</accession>
<comment type="subcellular location">
    <subcellularLocation>
        <location evidence="1">Nucleus</location>
    </subcellularLocation>
</comment>
<protein>
    <recommendedName>
        <fullName evidence="7">WRKY domain-containing protein</fullName>
    </recommendedName>
</protein>
<organism evidence="8 9">
    <name type="scientific">Digitaria exilis</name>
    <dbReference type="NCBI Taxonomy" id="1010633"/>
    <lineage>
        <taxon>Eukaryota</taxon>
        <taxon>Viridiplantae</taxon>
        <taxon>Streptophyta</taxon>
        <taxon>Embryophyta</taxon>
        <taxon>Tracheophyta</taxon>
        <taxon>Spermatophyta</taxon>
        <taxon>Magnoliopsida</taxon>
        <taxon>Liliopsida</taxon>
        <taxon>Poales</taxon>
        <taxon>Poaceae</taxon>
        <taxon>PACMAD clade</taxon>
        <taxon>Panicoideae</taxon>
        <taxon>Panicodae</taxon>
        <taxon>Paniceae</taxon>
        <taxon>Anthephorinae</taxon>
        <taxon>Digitaria</taxon>
    </lineage>
</organism>
<feature type="domain" description="WRKY" evidence="7">
    <location>
        <begin position="126"/>
        <end position="169"/>
    </location>
</feature>
<keyword evidence="9" id="KW-1185">Reference proteome</keyword>
<comment type="caution">
    <text evidence="8">The sequence shown here is derived from an EMBL/GenBank/DDBJ whole genome shotgun (WGS) entry which is preliminary data.</text>
</comment>
<dbReference type="SMART" id="SM00774">
    <property type="entry name" value="WRKY"/>
    <property type="match status" value="1"/>
</dbReference>
<dbReference type="AlphaFoldDB" id="A0A835BZC0"/>
<dbReference type="PANTHER" id="PTHR31282">
    <property type="entry name" value="WRKY TRANSCRIPTION FACTOR 21-RELATED"/>
    <property type="match status" value="1"/>
</dbReference>
<reference evidence="8" key="1">
    <citation type="submission" date="2020-07" db="EMBL/GenBank/DDBJ databases">
        <title>Genome sequence and genetic diversity analysis of an under-domesticated orphan crop, white fonio (Digitaria exilis).</title>
        <authorList>
            <person name="Bennetzen J.L."/>
            <person name="Chen S."/>
            <person name="Ma X."/>
            <person name="Wang X."/>
            <person name="Yssel A.E.J."/>
            <person name="Chaluvadi S.R."/>
            <person name="Johnson M."/>
            <person name="Gangashetty P."/>
            <person name="Hamidou F."/>
            <person name="Sanogo M.D."/>
            <person name="Zwaenepoel A."/>
            <person name="Wallace J."/>
            <person name="Van De Peer Y."/>
            <person name="Van Deynze A."/>
        </authorList>
    </citation>
    <scope>NUCLEOTIDE SEQUENCE</scope>
    <source>
        <tissue evidence="8">Leaves</tissue>
    </source>
</reference>
<dbReference type="Proteomes" id="UP000636709">
    <property type="component" value="Unassembled WGS sequence"/>
</dbReference>
<dbReference type="GO" id="GO:0003700">
    <property type="term" value="F:DNA-binding transcription factor activity"/>
    <property type="evidence" value="ECO:0007669"/>
    <property type="project" value="InterPro"/>
</dbReference>
<evidence type="ECO:0000256" key="5">
    <source>
        <dbReference type="ARBA" id="ARBA00023242"/>
    </source>
</evidence>
<feature type="region of interest" description="Disordered" evidence="6">
    <location>
        <begin position="249"/>
        <end position="269"/>
    </location>
</feature>
<name>A0A835BZC0_9POAL</name>
<dbReference type="Pfam" id="PF03106">
    <property type="entry name" value="WRKY"/>
    <property type="match status" value="1"/>
</dbReference>
<keyword evidence="4" id="KW-0804">Transcription</keyword>
<evidence type="ECO:0000259" key="7">
    <source>
        <dbReference type="SMART" id="SM00774"/>
    </source>
</evidence>
<evidence type="ECO:0000256" key="1">
    <source>
        <dbReference type="ARBA" id="ARBA00004123"/>
    </source>
</evidence>
<dbReference type="InterPro" id="IPR044810">
    <property type="entry name" value="WRKY_plant"/>
</dbReference>
<dbReference type="GO" id="GO:0043565">
    <property type="term" value="F:sequence-specific DNA binding"/>
    <property type="evidence" value="ECO:0007669"/>
    <property type="project" value="InterPro"/>
</dbReference>
<sequence>MAAGEDEHEAVIRELTRGRQLTARLRAEALSALRGQGQAEATAALILQEVSRAFNVCLSIMSSPSRAPPPPPPEIMPAAAAARLSPTATTDMAGGQRRNREDSIPRDVSVCRLTCPVFVCICTYTRRCYYRCSFHRERNCRATKQVQQCSAGDPPQFLVMYFNEHTCDTAATWEPEASSSANPAAAVLDMSSVAGLAARRGVQEEHERQVLVDSLASVLGGHQHQHFHQSPLPDVAVGVAHQAEDTLARTRDAPAPRAAPAAGGGMPRLDDVDVAGTLDVMDYDDVTAELCFGGDPYGLPDGGDLPFC</sequence>
<dbReference type="InterPro" id="IPR036576">
    <property type="entry name" value="WRKY_dom_sf"/>
</dbReference>
<dbReference type="EMBL" id="JACEFO010001719">
    <property type="protein sequence ID" value="KAF8716848.1"/>
    <property type="molecule type" value="Genomic_DNA"/>
</dbReference>
<keyword evidence="5" id="KW-0539">Nucleus</keyword>
<dbReference type="GO" id="GO:0005634">
    <property type="term" value="C:nucleus"/>
    <property type="evidence" value="ECO:0007669"/>
    <property type="project" value="UniProtKB-SubCell"/>
</dbReference>
<dbReference type="OrthoDB" id="690635at2759"/>
<evidence type="ECO:0000313" key="9">
    <source>
        <dbReference type="Proteomes" id="UP000636709"/>
    </source>
</evidence>
<dbReference type="Gene3D" id="2.20.25.80">
    <property type="entry name" value="WRKY domain"/>
    <property type="match status" value="1"/>
</dbReference>
<evidence type="ECO:0000313" key="8">
    <source>
        <dbReference type="EMBL" id="KAF8716848.1"/>
    </source>
</evidence>
<proteinExistence type="predicted"/>
<evidence type="ECO:0000256" key="4">
    <source>
        <dbReference type="ARBA" id="ARBA00023163"/>
    </source>
</evidence>